<dbReference type="Gene3D" id="3.20.130.10">
    <property type="entry name" value="Fe-S hydro-lyase, tartrate dehydratase beta-type, catalytic domain"/>
    <property type="match status" value="1"/>
</dbReference>
<keyword evidence="2" id="KW-0456">Lyase</keyword>
<evidence type="ECO:0000256" key="1">
    <source>
        <dbReference type="ARBA" id="ARBA00008876"/>
    </source>
</evidence>
<comment type="caution">
    <text evidence="4">The sequence shown here is derived from an EMBL/GenBank/DDBJ whole genome shotgun (WGS) entry which is preliminary data.</text>
</comment>
<gene>
    <name evidence="4" type="ORF">S03H2_13070</name>
</gene>
<dbReference type="EMBL" id="BARU01006640">
    <property type="protein sequence ID" value="GAH34788.1"/>
    <property type="molecule type" value="Genomic_DNA"/>
</dbReference>
<dbReference type="PANTHER" id="PTHR43351">
    <property type="entry name" value="L(+)-TARTRATE DEHYDRATASE SUBUNIT BETA"/>
    <property type="match status" value="1"/>
</dbReference>
<dbReference type="InterPro" id="IPR036660">
    <property type="entry name" value="Fe-S_hydroAse_TtdB_cat_sf"/>
</dbReference>
<comment type="similarity">
    <text evidence="1">Belongs to the class-I fumarase family.</text>
</comment>
<organism evidence="4">
    <name type="scientific">marine sediment metagenome</name>
    <dbReference type="NCBI Taxonomy" id="412755"/>
    <lineage>
        <taxon>unclassified sequences</taxon>
        <taxon>metagenomes</taxon>
        <taxon>ecological metagenomes</taxon>
    </lineage>
</organism>
<dbReference type="Pfam" id="PF05683">
    <property type="entry name" value="Fumerase_C"/>
    <property type="match status" value="1"/>
</dbReference>
<evidence type="ECO:0000256" key="2">
    <source>
        <dbReference type="ARBA" id="ARBA00023239"/>
    </source>
</evidence>
<proteinExistence type="inferred from homology"/>
<evidence type="ECO:0000259" key="3">
    <source>
        <dbReference type="Pfam" id="PF05683"/>
    </source>
</evidence>
<dbReference type="InterPro" id="IPR004647">
    <property type="entry name" value="Fe-S_hydro-lyase_TtdB-typ_cat"/>
</dbReference>
<feature type="non-terminal residue" evidence="4">
    <location>
        <position position="1"/>
    </location>
</feature>
<dbReference type="SUPFAM" id="SSF117457">
    <property type="entry name" value="FumA C-terminal domain-like"/>
    <property type="match status" value="1"/>
</dbReference>
<protein>
    <recommendedName>
        <fullName evidence="3">Fe-S hydro-lyase tartrate dehydratase beta-type catalytic domain-containing protein</fullName>
    </recommendedName>
</protein>
<name>X1GP51_9ZZZZ</name>
<dbReference type="AlphaFoldDB" id="X1GP51"/>
<sequence length="72" mass="8037">VYLQAPPGCAVVLGEKVEQIENVFWLELGVPEALWVLKVNEFGPLIVGMDSTGDSIYRSIKENGKKLIEKMF</sequence>
<dbReference type="PANTHER" id="PTHR43351:SF2">
    <property type="entry name" value="L(+)-TARTRATE DEHYDRATASE SUBUNIT BETA-RELATED"/>
    <property type="match status" value="1"/>
</dbReference>
<reference evidence="4" key="1">
    <citation type="journal article" date="2014" name="Front. Microbiol.">
        <title>High frequency of phylogenetically diverse reductive dehalogenase-homologous genes in deep subseafloor sedimentary metagenomes.</title>
        <authorList>
            <person name="Kawai M."/>
            <person name="Futagami T."/>
            <person name="Toyoda A."/>
            <person name="Takaki Y."/>
            <person name="Nishi S."/>
            <person name="Hori S."/>
            <person name="Arai W."/>
            <person name="Tsubouchi T."/>
            <person name="Morono Y."/>
            <person name="Uchiyama I."/>
            <person name="Ito T."/>
            <person name="Fujiyama A."/>
            <person name="Inagaki F."/>
            <person name="Takami H."/>
        </authorList>
    </citation>
    <scope>NUCLEOTIDE SEQUENCE</scope>
    <source>
        <strain evidence="4">Expedition CK06-06</strain>
    </source>
</reference>
<dbReference type="GO" id="GO:0016836">
    <property type="term" value="F:hydro-lyase activity"/>
    <property type="evidence" value="ECO:0007669"/>
    <property type="project" value="InterPro"/>
</dbReference>
<evidence type="ECO:0000313" key="4">
    <source>
        <dbReference type="EMBL" id="GAH34788.1"/>
    </source>
</evidence>
<feature type="domain" description="Fe-S hydro-lyase tartrate dehydratase beta-type catalytic" evidence="3">
    <location>
        <begin position="1"/>
        <end position="59"/>
    </location>
</feature>
<accession>X1GP51</accession>